<dbReference type="AlphaFoldDB" id="G3GZF4"/>
<evidence type="ECO:0000256" key="1">
    <source>
        <dbReference type="SAM" id="SignalP"/>
    </source>
</evidence>
<evidence type="ECO:0000313" key="3">
    <source>
        <dbReference type="Proteomes" id="UP000001075"/>
    </source>
</evidence>
<evidence type="ECO:0000313" key="2">
    <source>
        <dbReference type="EMBL" id="EGW02388.1"/>
    </source>
</evidence>
<evidence type="ECO:0008006" key="4">
    <source>
        <dbReference type="Google" id="ProtNLM"/>
    </source>
</evidence>
<sequence length="59" mass="6431">MGCCTVLMLLVATQQCSLCTHLPTTHAGFHRKLSATPAYASQLRGRGWRVTVRSGKRTA</sequence>
<feature type="signal peptide" evidence="1">
    <location>
        <begin position="1"/>
        <end position="19"/>
    </location>
</feature>
<name>G3GZF4_CRIGR</name>
<organism evidence="2 3">
    <name type="scientific">Cricetulus griseus</name>
    <name type="common">Chinese hamster</name>
    <name type="synonym">Cricetulus barabensis griseus</name>
    <dbReference type="NCBI Taxonomy" id="10029"/>
    <lineage>
        <taxon>Eukaryota</taxon>
        <taxon>Metazoa</taxon>
        <taxon>Chordata</taxon>
        <taxon>Craniata</taxon>
        <taxon>Vertebrata</taxon>
        <taxon>Euteleostomi</taxon>
        <taxon>Mammalia</taxon>
        <taxon>Eutheria</taxon>
        <taxon>Euarchontoglires</taxon>
        <taxon>Glires</taxon>
        <taxon>Rodentia</taxon>
        <taxon>Myomorpha</taxon>
        <taxon>Muroidea</taxon>
        <taxon>Cricetidae</taxon>
        <taxon>Cricetinae</taxon>
        <taxon>Cricetulus</taxon>
    </lineage>
</organism>
<gene>
    <name evidence="2" type="ORF">I79_003219</name>
</gene>
<accession>G3GZF4</accession>
<reference evidence="3" key="1">
    <citation type="journal article" date="2011" name="Nat. Biotechnol.">
        <title>The genomic sequence of the Chinese hamster ovary (CHO)-K1 cell line.</title>
        <authorList>
            <person name="Xu X."/>
            <person name="Nagarajan H."/>
            <person name="Lewis N.E."/>
            <person name="Pan S."/>
            <person name="Cai Z."/>
            <person name="Liu X."/>
            <person name="Chen W."/>
            <person name="Xie M."/>
            <person name="Wang W."/>
            <person name="Hammond S."/>
            <person name="Andersen M.R."/>
            <person name="Neff N."/>
            <person name="Passarelli B."/>
            <person name="Koh W."/>
            <person name="Fan H.C."/>
            <person name="Wang J."/>
            <person name="Gui Y."/>
            <person name="Lee K.H."/>
            <person name="Betenbaugh M.J."/>
            <person name="Quake S.R."/>
            <person name="Famili I."/>
            <person name="Palsson B.O."/>
            <person name="Wang J."/>
        </authorList>
    </citation>
    <scope>NUCLEOTIDE SEQUENCE [LARGE SCALE GENOMIC DNA]</scope>
    <source>
        <strain evidence="3">CHO K1 cell line</strain>
    </source>
</reference>
<protein>
    <recommendedName>
        <fullName evidence="4">Secreted protein</fullName>
    </recommendedName>
</protein>
<dbReference type="InParanoid" id="G3GZF4"/>
<proteinExistence type="predicted"/>
<dbReference type="Proteomes" id="UP000001075">
    <property type="component" value="Unassembled WGS sequence"/>
</dbReference>
<dbReference type="EMBL" id="JH000077">
    <property type="protein sequence ID" value="EGW02388.1"/>
    <property type="molecule type" value="Genomic_DNA"/>
</dbReference>
<feature type="chain" id="PRO_5003444007" description="Secreted protein" evidence="1">
    <location>
        <begin position="20"/>
        <end position="59"/>
    </location>
</feature>
<keyword evidence="1" id="KW-0732">Signal</keyword>